<dbReference type="PROSITE" id="PS00198">
    <property type="entry name" value="4FE4S_FER_1"/>
    <property type="match status" value="2"/>
</dbReference>
<evidence type="ECO:0000259" key="5">
    <source>
        <dbReference type="PROSITE" id="PS51379"/>
    </source>
</evidence>
<accession>A0A7C2ZUK3</accession>
<dbReference type="InterPro" id="IPR017900">
    <property type="entry name" value="4Fe4S_Fe_S_CS"/>
</dbReference>
<reference evidence="6" key="1">
    <citation type="journal article" date="2020" name="mSystems">
        <title>Genome- and Community-Level Interaction Insights into Carbon Utilization and Element Cycling Functions of Hydrothermarchaeota in Hydrothermal Sediment.</title>
        <authorList>
            <person name="Zhou Z."/>
            <person name="Liu Y."/>
            <person name="Xu W."/>
            <person name="Pan J."/>
            <person name="Luo Z.H."/>
            <person name="Li M."/>
        </authorList>
    </citation>
    <scope>NUCLEOTIDE SEQUENCE [LARGE SCALE GENOMIC DNA]</scope>
    <source>
        <strain evidence="6">SpSt-16</strain>
    </source>
</reference>
<dbReference type="AlphaFoldDB" id="A0A7C2ZUK3"/>
<dbReference type="EMBL" id="DSGT01000001">
    <property type="protein sequence ID" value="HEW52605.1"/>
    <property type="molecule type" value="Genomic_DNA"/>
</dbReference>
<organism evidence="6">
    <name type="scientific">Ignisphaera aggregans</name>
    <dbReference type="NCBI Taxonomy" id="334771"/>
    <lineage>
        <taxon>Archaea</taxon>
        <taxon>Thermoproteota</taxon>
        <taxon>Thermoprotei</taxon>
        <taxon>Desulfurococcales</taxon>
        <taxon>Desulfurococcaceae</taxon>
        <taxon>Ignisphaera</taxon>
    </lineage>
</organism>
<feature type="domain" description="4Fe-4S ferredoxin-type" evidence="5">
    <location>
        <begin position="44"/>
        <end position="72"/>
    </location>
</feature>
<evidence type="ECO:0000313" key="6">
    <source>
        <dbReference type="EMBL" id="HEW52605.1"/>
    </source>
</evidence>
<dbReference type="PROSITE" id="PS51379">
    <property type="entry name" value="4FE4S_FER_2"/>
    <property type="match status" value="2"/>
</dbReference>
<dbReference type="InterPro" id="IPR050572">
    <property type="entry name" value="Fe-S_Ferredoxin"/>
</dbReference>
<evidence type="ECO:0000256" key="1">
    <source>
        <dbReference type="ARBA" id="ARBA00022485"/>
    </source>
</evidence>
<dbReference type="GO" id="GO:0016491">
    <property type="term" value="F:oxidoreductase activity"/>
    <property type="evidence" value="ECO:0007669"/>
    <property type="project" value="UniProtKB-ARBA"/>
</dbReference>
<evidence type="ECO:0000256" key="2">
    <source>
        <dbReference type="ARBA" id="ARBA00022723"/>
    </source>
</evidence>
<sequence length="89" mass="10117">MAHLHPRRRTMVGANITVDRARCTLCQQCVRFCPSKVFRLQGDAIIAEEKLCIVCYGCIKLCPTQAIKIKPRGYTIISYTSFPTVNELR</sequence>
<comment type="caution">
    <text evidence="6">The sequence shown here is derived from an EMBL/GenBank/DDBJ whole genome shotgun (WGS) entry which is preliminary data.</text>
</comment>
<name>A0A7C2ZUK3_9CREN</name>
<dbReference type="PANTHER" id="PTHR43687:SF1">
    <property type="entry name" value="FERREDOXIN III"/>
    <property type="match status" value="1"/>
</dbReference>
<proteinExistence type="predicted"/>
<dbReference type="Pfam" id="PF13187">
    <property type="entry name" value="Fer4_9"/>
    <property type="match status" value="1"/>
</dbReference>
<gene>
    <name evidence="6" type="ORF">ENO77_00220</name>
</gene>
<keyword evidence="1" id="KW-0004">4Fe-4S</keyword>
<evidence type="ECO:0000256" key="4">
    <source>
        <dbReference type="ARBA" id="ARBA00023014"/>
    </source>
</evidence>
<evidence type="ECO:0000256" key="3">
    <source>
        <dbReference type="ARBA" id="ARBA00023004"/>
    </source>
</evidence>
<protein>
    <recommendedName>
        <fullName evidence="5">4Fe-4S ferredoxin-type domain-containing protein</fullName>
    </recommendedName>
</protein>
<dbReference type="PANTHER" id="PTHR43687">
    <property type="entry name" value="ADENYLYLSULFATE REDUCTASE, BETA SUBUNIT"/>
    <property type="match status" value="1"/>
</dbReference>
<keyword evidence="3" id="KW-0408">Iron</keyword>
<dbReference type="InterPro" id="IPR017896">
    <property type="entry name" value="4Fe4S_Fe-S-bd"/>
</dbReference>
<dbReference type="Gene3D" id="3.30.70.20">
    <property type="match status" value="1"/>
</dbReference>
<dbReference type="GO" id="GO:0051539">
    <property type="term" value="F:4 iron, 4 sulfur cluster binding"/>
    <property type="evidence" value="ECO:0007669"/>
    <property type="project" value="UniProtKB-KW"/>
</dbReference>
<dbReference type="SUPFAM" id="SSF54862">
    <property type="entry name" value="4Fe-4S ferredoxins"/>
    <property type="match status" value="1"/>
</dbReference>
<keyword evidence="2" id="KW-0479">Metal-binding</keyword>
<dbReference type="GO" id="GO:0046872">
    <property type="term" value="F:metal ion binding"/>
    <property type="evidence" value="ECO:0007669"/>
    <property type="project" value="UniProtKB-KW"/>
</dbReference>
<keyword evidence="4" id="KW-0411">Iron-sulfur</keyword>
<feature type="domain" description="4Fe-4S ferredoxin-type" evidence="5">
    <location>
        <begin position="14"/>
        <end position="43"/>
    </location>
</feature>